<name>A0A9P6JI50_9AGAR</name>
<keyword evidence="2" id="KW-1185">Reference proteome</keyword>
<organism evidence="1 2">
    <name type="scientific">Crepidotus variabilis</name>
    <dbReference type="NCBI Taxonomy" id="179855"/>
    <lineage>
        <taxon>Eukaryota</taxon>
        <taxon>Fungi</taxon>
        <taxon>Dikarya</taxon>
        <taxon>Basidiomycota</taxon>
        <taxon>Agaricomycotina</taxon>
        <taxon>Agaricomycetes</taxon>
        <taxon>Agaricomycetidae</taxon>
        <taxon>Agaricales</taxon>
        <taxon>Agaricineae</taxon>
        <taxon>Crepidotaceae</taxon>
        <taxon>Crepidotus</taxon>
    </lineage>
</organism>
<protein>
    <submittedName>
        <fullName evidence="1">Uncharacterized protein</fullName>
    </submittedName>
</protein>
<evidence type="ECO:0000313" key="1">
    <source>
        <dbReference type="EMBL" id="KAF9521795.1"/>
    </source>
</evidence>
<proteinExistence type="predicted"/>
<gene>
    <name evidence="1" type="ORF">CPB83DRAFT_900277</name>
</gene>
<evidence type="ECO:0000313" key="2">
    <source>
        <dbReference type="Proteomes" id="UP000807306"/>
    </source>
</evidence>
<dbReference type="InterPro" id="IPR036322">
    <property type="entry name" value="WD40_repeat_dom_sf"/>
</dbReference>
<dbReference type="EMBL" id="MU157988">
    <property type="protein sequence ID" value="KAF9521795.1"/>
    <property type="molecule type" value="Genomic_DNA"/>
</dbReference>
<dbReference type="AlphaFoldDB" id="A0A9P6JI50"/>
<dbReference type="SUPFAM" id="SSF50978">
    <property type="entry name" value="WD40 repeat-like"/>
    <property type="match status" value="1"/>
</dbReference>
<accession>A0A9P6JI50</accession>
<dbReference type="Proteomes" id="UP000807306">
    <property type="component" value="Unassembled WGS sequence"/>
</dbReference>
<comment type="caution">
    <text evidence="1">The sequence shown here is derived from an EMBL/GenBank/DDBJ whole genome shotgun (WGS) entry which is preliminary data.</text>
</comment>
<dbReference type="OrthoDB" id="3052816at2759"/>
<reference evidence="1" key="1">
    <citation type="submission" date="2020-11" db="EMBL/GenBank/DDBJ databases">
        <authorList>
            <consortium name="DOE Joint Genome Institute"/>
            <person name="Ahrendt S."/>
            <person name="Riley R."/>
            <person name="Andreopoulos W."/>
            <person name="Labutti K."/>
            <person name="Pangilinan J."/>
            <person name="Ruiz-Duenas F.J."/>
            <person name="Barrasa J.M."/>
            <person name="Sanchez-Garcia M."/>
            <person name="Camarero S."/>
            <person name="Miyauchi S."/>
            <person name="Serrano A."/>
            <person name="Linde D."/>
            <person name="Babiker R."/>
            <person name="Drula E."/>
            <person name="Ayuso-Fernandez I."/>
            <person name="Pacheco R."/>
            <person name="Padilla G."/>
            <person name="Ferreira P."/>
            <person name="Barriuso J."/>
            <person name="Kellner H."/>
            <person name="Castanera R."/>
            <person name="Alfaro M."/>
            <person name="Ramirez L."/>
            <person name="Pisabarro A.G."/>
            <person name="Kuo A."/>
            <person name="Tritt A."/>
            <person name="Lipzen A."/>
            <person name="He G."/>
            <person name="Yan M."/>
            <person name="Ng V."/>
            <person name="Cullen D."/>
            <person name="Martin F."/>
            <person name="Rosso M.-N."/>
            <person name="Henrissat B."/>
            <person name="Hibbett D."/>
            <person name="Martinez A.T."/>
            <person name="Grigoriev I.V."/>
        </authorList>
    </citation>
    <scope>NUCLEOTIDE SEQUENCE</scope>
    <source>
        <strain evidence="1">CBS 506.95</strain>
    </source>
</reference>
<sequence length="824" mass="92504">MLLDAQLNLSAKASEIHAFVLCANGVVYCFTCEDRKISLVYEYKMHTPTGFGLIHGSLSAFKTTFASTMGSSVVMNKTRGRGRKVTVGQLDIFSDKASVKPITGVLIRSSEVILIISYEAGLLITCNTNTAQRLQTVDLQIHPSCAVLSRRYNILVLHDPHDGTSFYDEAFRQAAKYNLSRTSAFSEDEYALPAYLTLDEPNNVVAIASEDGKIQICSLQRGFDMASCFLEIDCARFYGVALSDKSDSSDSKRLATASCPKSEKNMWQLTLWESVSINEGDENQDQRAEVSTQDQNLQTIPCTVDGRLRSCVCCFYAQALRMSSFTPDCRFINFRVISPKKFDEPESFLAEEPTCGRDAARSHQPTVVPILHQAVVGELISHDLVPIFQAGLAHVRLSNIHIRKYRHDSYRSCDVCSMGMFCGFWFCGYCAFETCSQCFSKLPNLAQRQSSAVQCPDVHAQQWFYPASHFNEKSILHELKLMEEYTGVKAQGSYMDFSNLSDSTQIPPNQSQVQTRSPGVYLFEAMNEDSFAQLWANSEPIAVRRAVRPCLPEDLFEDLYQDTLLLVEFFDGNSWKTQDDKSTLQSFFRGWNDAHHWPRRIEILNLPNNAGFLKLRRIIETTLNSICQRYLSPDGFMNLLGARQELTYQHFSISILESTGNIKMSNHVNFHAHARLHILLATDHPDGTAPECLKWDMWPMSDIFGISKYFDPSAPDAECQLGLPIRLKPQNIPLDAAEASPPGCTGVHISDNCVPAAGGHPSGTSSASVASWPESPKIAYQTQRYHTYRGSRVAIMAENSAYTIWIAERSIYMYRHLEVETNDK</sequence>